<dbReference type="Pfam" id="PF01073">
    <property type="entry name" value="3Beta_HSD"/>
    <property type="match status" value="1"/>
</dbReference>
<dbReference type="InterPro" id="IPR050425">
    <property type="entry name" value="NAD(P)_dehydrat-like"/>
</dbReference>
<evidence type="ECO:0000256" key="2">
    <source>
        <dbReference type="ARBA" id="ARBA00023445"/>
    </source>
</evidence>
<proteinExistence type="inferred from homology"/>
<evidence type="ECO:0000313" key="4">
    <source>
        <dbReference type="EMBL" id="KAG0147581.1"/>
    </source>
</evidence>
<feature type="domain" description="3-beta hydroxysteroid dehydrogenase/isomerase" evidence="3">
    <location>
        <begin position="11"/>
        <end position="214"/>
    </location>
</feature>
<gene>
    <name evidence="4" type="ORF">CROQUDRAFT_655967</name>
</gene>
<accession>A0A9P6NIH0</accession>
<keyword evidence="5" id="KW-1185">Reference proteome</keyword>
<dbReference type="InterPro" id="IPR002225">
    <property type="entry name" value="3Beta_OHSteriod_DH/Estase"/>
</dbReference>
<evidence type="ECO:0000313" key="5">
    <source>
        <dbReference type="Proteomes" id="UP000886653"/>
    </source>
</evidence>
<dbReference type="GO" id="GO:0006694">
    <property type="term" value="P:steroid biosynthetic process"/>
    <property type="evidence" value="ECO:0007669"/>
    <property type="project" value="InterPro"/>
</dbReference>
<dbReference type="CDD" id="cd05227">
    <property type="entry name" value="AR_SDR_e"/>
    <property type="match status" value="1"/>
</dbReference>
<reference evidence="4" key="1">
    <citation type="submission" date="2013-11" db="EMBL/GenBank/DDBJ databases">
        <title>Genome sequence of the fusiform rust pathogen reveals effectors for host alternation and coevolution with pine.</title>
        <authorList>
            <consortium name="DOE Joint Genome Institute"/>
            <person name="Smith K."/>
            <person name="Pendleton A."/>
            <person name="Kubisiak T."/>
            <person name="Anderson C."/>
            <person name="Salamov A."/>
            <person name="Aerts A."/>
            <person name="Riley R."/>
            <person name="Clum A."/>
            <person name="Lindquist E."/>
            <person name="Ence D."/>
            <person name="Campbell M."/>
            <person name="Kronenberg Z."/>
            <person name="Feau N."/>
            <person name="Dhillon B."/>
            <person name="Hamelin R."/>
            <person name="Burleigh J."/>
            <person name="Smith J."/>
            <person name="Yandell M."/>
            <person name="Nelson C."/>
            <person name="Grigoriev I."/>
            <person name="Davis J."/>
        </authorList>
    </citation>
    <scope>NUCLEOTIDE SEQUENCE</scope>
    <source>
        <strain evidence="4">G11</strain>
    </source>
</reference>
<organism evidence="4 5">
    <name type="scientific">Cronartium quercuum f. sp. fusiforme G11</name>
    <dbReference type="NCBI Taxonomy" id="708437"/>
    <lineage>
        <taxon>Eukaryota</taxon>
        <taxon>Fungi</taxon>
        <taxon>Dikarya</taxon>
        <taxon>Basidiomycota</taxon>
        <taxon>Pucciniomycotina</taxon>
        <taxon>Pucciniomycetes</taxon>
        <taxon>Pucciniales</taxon>
        <taxon>Coleosporiaceae</taxon>
        <taxon>Cronartium</taxon>
    </lineage>
</organism>
<dbReference type="SUPFAM" id="SSF51735">
    <property type="entry name" value="NAD(P)-binding Rossmann-fold domains"/>
    <property type="match status" value="1"/>
</dbReference>
<evidence type="ECO:0000256" key="1">
    <source>
        <dbReference type="ARBA" id="ARBA00023002"/>
    </source>
</evidence>
<name>A0A9P6NIH0_9BASI</name>
<keyword evidence="1" id="KW-0560">Oxidoreductase</keyword>
<sequence>MPAITPSSHVLVTGASGYIAAWTCQVLLERDFKVRGTVRSKEKGDYLSDLFKKFGDKWSYVIVKDVEDPNGFDDAVKGVDGVAHICSPFHMNMTDPYKDLINPAVNGTESILKSANGPNGKSVKRIVITSSFASVVNPTDDLSHVFTEKDWNEHSPKVVNEKGKDAPPHEAYRASKVLAEKAAWSFMDKNKPAFDLVTICPPYVLGPVIHQVKDAKSLNTSVNFFYDYLAGKSDPETAKNPMGSMVDVRDVAIAHVQSLVIEKAGGNRYAVSKQRYTWQDTLDIVQDKEHGKLWPDAIKGTPGSGKLVKQNLFDASKSIKDLGLNYHSLEETVLDMSSSLKDLSKTW</sequence>
<dbReference type="InterPro" id="IPR036291">
    <property type="entry name" value="NAD(P)-bd_dom_sf"/>
</dbReference>
<dbReference type="PANTHER" id="PTHR10366">
    <property type="entry name" value="NAD DEPENDENT EPIMERASE/DEHYDRATASE"/>
    <property type="match status" value="1"/>
</dbReference>
<evidence type="ECO:0000259" key="3">
    <source>
        <dbReference type="Pfam" id="PF01073"/>
    </source>
</evidence>
<comment type="caution">
    <text evidence="4">The sequence shown here is derived from an EMBL/GenBank/DDBJ whole genome shotgun (WGS) entry which is preliminary data.</text>
</comment>
<comment type="similarity">
    <text evidence="2">Belongs to the NAD(P)-dependent epimerase/dehydratase family. Dihydroflavonol-4-reductase subfamily.</text>
</comment>
<protein>
    <recommendedName>
        <fullName evidence="3">3-beta hydroxysteroid dehydrogenase/isomerase domain-containing protein</fullName>
    </recommendedName>
</protein>
<dbReference type="OrthoDB" id="2735536at2759"/>
<dbReference type="EMBL" id="MU167246">
    <property type="protein sequence ID" value="KAG0147581.1"/>
    <property type="molecule type" value="Genomic_DNA"/>
</dbReference>
<dbReference type="GO" id="GO:0016616">
    <property type="term" value="F:oxidoreductase activity, acting on the CH-OH group of donors, NAD or NADP as acceptor"/>
    <property type="evidence" value="ECO:0007669"/>
    <property type="project" value="InterPro"/>
</dbReference>
<dbReference type="AlphaFoldDB" id="A0A9P6NIH0"/>
<dbReference type="Proteomes" id="UP000886653">
    <property type="component" value="Unassembled WGS sequence"/>
</dbReference>
<dbReference type="PANTHER" id="PTHR10366:SF564">
    <property type="entry name" value="STEROL-4-ALPHA-CARBOXYLATE 3-DEHYDROGENASE, DECARBOXYLATING"/>
    <property type="match status" value="1"/>
</dbReference>
<dbReference type="Gene3D" id="3.40.50.720">
    <property type="entry name" value="NAD(P)-binding Rossmann-like Domain"/>
    <property type="match status" value="1"/>
</dbReference>